<organism evidence="1 2">
    <name type="scientific">Desmophyllum pertusum</name>
    <dbReference type="NCBI Taxonomy" id="174260"/>
    <lineage>
        <taxon>Eukaryota</taxon>
        <taxon>Metazoa</taxon>
        <taxon>Cnidaria</taxon>
        <taxon>Anthozoa</taxon>
        <taxon>Hexacorallia</taxon>
        <taxon>Scleractinia</taxon>
        <taxon>Caryophylliina</taxon>
        <taxon>Caryophylliidae</taxon>
        <taxon>Desmophyllum</taxon>
    </lineage>
</organism>
<dbReference type="EMBL" id="MU827790">
    <property type="protein sequence ID" value="KAJ7331188.1"/>
    <property type="molecule type" value="Genomic_DNA"/>
</dbReference>
<name>A0A9W9YBC3_9CNID</name>
<evidence type="ECO:0000313" key="1">
    <source>
        <dbReference type="EMBL" id="KAJ7331188.1"/>
    </source>
</evidence>
<comment type="caution">
    <text evidence="1">The sequence shown here is derived from an EMBL/GenBank/DDBJ whole genome shotgun (WGS) entry which is preliminary data.</text>
</comment>
<protein>
    <submittedName>
        <fullName evidence="1">Uncharacterized protein</fullName>
    </submittedName>
</protein>
<sequence length="208" mass="23613">MQSRDADLGDFFCHEVQPFPPSLSEFGNLHLPSMKFELLKCIAQPRQPDPPTRFDCRICDCAVIVHCHPVTGAITFDDYAKNVFIPHIRSQGSRRVDVVWDTYVPDSLKESTREKRGKGVRRKFHHLKVIQPDLDLWVVFGMGRNFSFISVNIICAGLGEARSRSLPVFHALSGCDTTSTFYGKGKKSAWQAWELYPDVTPPFIHSCE</sequence>
<dbReference type="OrthoDB" id="5977580at2759"/>
<evidence type="ECO:0000313" key="2">
    <source>
        <dbReference type="Proteomes" id="UP001163046"/>
    </source>
</evidence>
<gene>
    <name evidence="1" type="ORF">OS493_020892</name>
</gene>
<accession>A0A9W9YBC3</accession>
<dbReference type="AlphaFoldDB" id="A0A9W9YBC3"/>
<reference evidence="1" key="1">
    <citation type="submission" date="2023-01" db="EMBL/GenBank/DDBJ databases">
        <title>Genome assembly of the deep-sea coral Lophelia pertusa.</title>
        <authorList>
            <person name="Herrera S."/>
            <person name="Cordes E."/>
        </authorList>
    </citation>
    <scope>NUCLEOTIDE SEQUENCE</scope>
    <source>
        <strain evidence="1">USNM1676648</strain>
        <tissue evidence="1">Polyp</tissue>
    </source>
</reference>
<keyword evidence="2" id="KW-1185">Reference proteome</keyword>
<dbReference type="Proteomes" id="UP001163046">
    <property type="component" value="Unassembled WGS sequence"/>
</dbReference>
<proteinExistence type="predicted"/>